<protein>
    <submittedName>
        <fullName evidence="2">Uncharacterized protein</fullName>
    </submittedName>
</protein>
<organism evidence="2 3">
    <name type="scientific">Trichonephila clavipes</name>
    <name type="common">Golden silk orbweaver</name>
    <name type="synonym">Nephila clavipes</name>
    <dbReference type="NCBI Taxonomy" id="2585209"/>
    <lineage>
        <taxon>Eukaryota</taxon>
        <taxon>Metazoa</taxon>
        <taxon>Ecdysozoa</taxon>
        <taxon>Arthropoda</taxon>
        <taxon>Chelicerata</taxon>
        <taxon>Arachnida</taxon>
        <taxon>Araneae</taxon>
        <taxon>Araneomorphae</taxon>
        <taxon>Entelegynae</taxon>
        <taxon>Araneoidea</taxon>
        <taxon>Nephilidae</taxon>
        <taxon>Trichonephila</taxon>
    </lineage>
</organism>
<feature type="region of interest" description="Disordered" evidence="1">
    <location>
        <begin position="1"/>
        <end position="21"/>
    </location>
</feature>
<sequence length="75" mass="8086">MPSGLVVALPQHRSESGQDRLSPTAVGRYMRTKTLGVSLQTHHLIGTFAQAPQCPMVTYTGMGTVELGVHMLLSH</sequence>
<comment type="caution">
    <text evidence="2">The sequence shown here is derived from an EMBL/GenBank/DDBJ whole genome shotgun (WGS) entry which is preliminary data.</text>
</comment>
<evidence type="ECO:0000313" key="3">
    <source>
        <dbReference type="Proteomes" id="UP000887159"/>
    </source>
</evidence>
<dbReference type="EMBL" id="BMAU01021197">
    <property type="protein sequence ID" value="GFX97330.1"/>
    <property type="molecule type" value="Genomic_DNA"/>
</dbReference>
<proteinExistence type="predicted"/>
<keyword evidence="3" id="KW-1185">Reference proteome</keyword>
<evidence type="ECO:0000313" key="2">
    <source>
        <dbReference type="EMBL" id="GFX97330.1"/>
    </source>
</evidence>
<name>A0A8X6RNB3_TRICX</name>
<gene>
    <name evidence="2" type="ORF">TNCV_1077011</name>
</gene>
<reference evidence="2" key="1">
    <citation type="submission" date="2020-08" db="EMBL/GenBank/DDBJ databases">
        <title>Multicomponent nature underlies the extraordinary mechanical properties of spider dragline silk.</title>
        <authorList>
            <person name="Kono N."/>
            <person name="Nakamura H."/>
            <person name="Mori M."/>
            <person name="Yoshida Y."/>
            <person name="Ohtoshi R."/>
            <person name="Malay A.D."/>
            <person name="Moran D.A.P."/>
            <person name="Tomita M."/>
            <person name="Numata K."/>
            <person name="Arakawa K."/>
        </authorList>
    </citation>
    <scope>NUCLEOTIDE SEQUENCE</scope>
</reference>
<accession>A0A8X6RNB3</accession>
<evidence type="ECO:0000256" key="1">
    <source>
        <dbReference type="SAM" id="MobiDB-lite"/>
    </source>
</evidence>
<dbReference type="Proteomes" id="UP000887159">
    <property type="component" value="Unassembled WGS sequence"/>
</dbReference>
<dbReference type="AlphaFoldDB" id="A0A8X6RNB3"/>